<evidence type="ECO:0000313" key="3">
    <source>
        <dbReference type="Proteomes" id="UP001287286"/>
    </source>
</evidence>
<keyword evidence="3" id="KW-1185">Reference proteome</keyword>
<proteinExistence type="predicted"/>
<protein>
    <submittedName>
        <fullName evidence="2">Uncharacterized protein</fullName>
    </submittedName>
</protein>
<dbReference type="Proteomes" id="UP001287286">
    <property type="component" value="Unassembled WGS sequence"/>
</dbReference>
<reference evidence="2 3" key="1">
    <citation type="journal article" date="2024" name="Microbiol. Resour. Announc.">
        <title>Genome annotations for the ascomycete fungi Trichoderma harzianum, Trichoderma aggressivum, and Purpureocillium lilacinum.</title>
        <authorList>
            <person name="Beijen E.P.W."/>
            <person name="Ohm R.A."/>
        </authorList>
    </citation>
    <scope>NUCLEOTIDE SEQUENCE [LARGE SCALE GENOMIC DNA]</scope>
    <source>
        <strain evidence="2 3">CBS 150709</strain>
    </source>
</reference>
<evidence type="ECO:0000313" key="2">
    <source>
        <dbReference type="EMBL" id="KAK4083963.1"/>
    </source>
</evidence>
<organism evidence="2 3">
    <name type="scientific">Purpureocillium lilacinum</name>
    <name type="common">Paecilomyces lilacinus</name>
    <dbReference type="NCBI Taxonomy" id="33203"/>
    <lineage>
        <taxon>Eukaryota</taxon>
        <taxon>Fungi</taxon>
        <taxon>Dikarya</taxon>
        <taxon>Ascomycota</taxon>
        <taxon>Pezizomycotina</taxon>
        <taxon>Sordariomycetes</taxon>
        <taxon>Hypocreomycetidae</taxon>
        <taxon>Hypocreales</taxon>
        <taxon>Ophiocordycipitaceae</taxon>
        <taxon>Purpureocillium</taxon>
    </lineage>
</organism>
<dbReference type="EMBL" id="JAWRVI010000055">
    <property type="protein sequence ID" value="KAK4083963.1"/>
    <property type="molecule type" value="Genomic_DNA"/>
</dbReference>
<name>A0ABR0BM35_PURLI</name>
<accession>A0ABR0BM35</accession>
<gene>
    <name evidence="2" type="ORF">Purlil1_10596</name>
</gene>
<evidence type="ECO:0000256" key="1">
    <source>
        <dbReference type="SAM" id="MobiDB-lite"/>
    </source>
</evidence>
<feature type="compositionally biased region" description="Polar residues" evidence="1">
    <location>
        <begin position="74"/>
        <end position="88"/>
    </location>
</feature>
<feature type="region of interest" description="Disordered" evidence="1">
    <location>
        <begin position="60"/>
        <end position="99"/>
    </location>
</feature>
<comment type="caution">
    <text evidence="2">The sequence shown here is derived from an EMBL/GenBank/DDBJ whole genome shotgun (WGS) entry which is preliminary data.</text>
</comment>
<sequence>MHTWTSPQDASYEAGVTEVCKCKAKWPSIFSMPGMPIHHPWAGNAPFQCRELDARVVATLTPHMANEGQPPASGKSSAPSRGSATMPSKTGEGGISNASGAGVVVASLGRGFELVPG</sequence>